<dbReference type="InterPro" id="IPR015943">
    <property type="entry name" value="WD40/YVTN_repeat-like_dom_sf"/>
</dbReference>
<evidence type="ECO:0000313" key="2">
    <source>
        <dbReference type="EMBL" id="PVH21868.1"/>
    </source>
</evidence>
<dbReference type="Gene3D" id="2.130.10.10">
    <property type="entry name" value="YVTN repeat-like/Quinoprotein amine dehydrogenase"/>
    <property type="match status" value="1"/>
</dbReference>
<keyword evidence="3" id="KW-1185">Reference proteome</keyword>
<protein>
    <recommendedName>
        <fullName evidence="1">RSE1/DDB1/CPSF1 first beta-propeller domain-containing protein</fullName>
    </recommendedName>
</protein>
<dbReference type="SUPFAM" id="SSF69322">
    <property type="entry name" value="Tricorn protease domain 2"/>
    <property type="match status" value="1"/>
</dbReference>
<evidence type="ECO:0000259" key="1">
    <source>
        <dbReference type="Pfam" id="PF10433"/>
    </source>
</evidence>
<dbReference type="EMBL" id="PKFO01000005">
    <property type="protein sequence ID" value="PVH21868.1"/>
    <property type="molecule type" value="Genomic_DNA"/>
</dbReference>
<accession>A0A2V1AVI4</accession>
<name>A0A2V1AVI4_9ASCO</name>
<sequence>MGKLLHTVQCPQGSGLATAFNDAQGDRTFKVAKGNVVQEYVFTPDFKGFLSEEVKQSFSDTVTALTTVPGIDSDIVLGISNGTLYDLTYSTSPLVNLGDGYVGRATALGFGFYHLISFQNDGRLYIAIIMADAKVYVCPYVHQETNIVSIGSLGCASVKQVAQLKCKDNTFAVLTSGYDLSYSLRYYRFNEGLNPVAVCSFDPFVEAPSLIIPMAYGGVMVLSNFRIYLFPGWKQTCSISDDFVDSETIPVSLARNVITIDIKSLPYLNSLFTAFAKIDDERYLVSTDTGLTAVIYIQSSVVNTTVSLEAFSIVDLGKSTIAESLCHIQDNVFFAASRYSRSILFRILPNEPHIQILSFFPSSPPVIDLDYSFNTDSLRFSPDIFVCQGGYHSGELRKVPYSKWESTQLSSIQLDIFHDIVRISPPNLTGYHSSMSSAYIAVKSGPKFCEFYEINDSLGSKKLGSFEKKDFDFPVDNTNFVSLMINEAAFERYEGEISGRDLIAQLDVTGKVKFAKSTVNNTRVLVKEGQFVCHSGNGRFSAPLEAPEHMVCSIDVLFNGPHLYGLVAFTNGLIQCFNVYKTKIHQVWALTCGSKREGLKDARFCLNNNRRMLIVALDGLGNVHQYLLEAETILASTVWICKVSPPRSMDSDGLLVILFDAHKVVGMVAKGGHFLELCDFFYSPKQITGCNVLSLYHYMVGVHLNDGSYITVSHRDNQDSIDAHFSDRLWTKVLSIKGTPYLVCIKTDVRPNRGHQKYSTLNLIDGRSMKLLHALDTDLQQYTDLCLLPEDETIGVPSGSFVAVRNNGQWSKRFPIFTIQNGKIKELPDVKTELNPSKVLTFSAISFHNKELHAVGNEHVILSLSPTQDGYIWAPRVDPSEHPTGTFQHAISVSHLDQGKSIILDSFHGVFTRVDLSRPIPFKRSYKLDARPTAICVVPRQNKQEQFVIIGDSLGNIYYGENVLGVSSQINVIKYVEEDGSVLIGTLDGGIYKLTCKEEKRGLESLSFHISAKTTIPYFSHIVSAPEESRVYLADIVSDVIRQANGTELSIILDAWRSSSDKGILKRMPVLDPKDNAMAEIIDDI</sequence>
<organism evidence="2 3">
    <name type="scientific">Candidozyma haemuli</name>
    <dbReference type="NCBI Taxonomy" id="45357"/>
    <lineage>
        <taxon>Eukaryota</taxon>
        <taxon>Fungi</taxon>
        <taxon>Dikarya</taxon>
        <taxon>Ascomycota</taxon>
        <taxon>Saccharomycotina</taxon>
        <taxon>Pichiomycetes</taxon>
        <taxon>Metschnikowiaceae</taxon>
        <taxon>Candidozyma</taxon>
    </lineage>
</organism>
<feature type="domain" description="RSE1/DDB1/CPSF1 first beta-propeller" evidence="1">
    <location>
        <begin position="167"/>
        <end position="351"/>
    </location>
</feature>
<dbReference type="PANTHER" id="PTHR10644">
    <property type="entry name" value="DNA REPAIR/RNA PROCESSING CPSF FAMILY"/>
    <property type="match status" value="1"/>
</dbReference>
<dbReference type="Pfam" id="PF10433">
    <property type="entry name" value="Beta-prop_RSE1_1st"/>
    <property type="match status" value="1"/>
</dbReference>
<dbReference type="GeneID" id="37006194"/>
<reference evidence="2 3" key="1">
    <citation type="submission" date="2017-12" db="EMBL/GenBank/DDBJ databases">
        <title>Genome Sequence of a Multidrug-Resistant Candida haemulonii Isolate from a Patient with Chronic Leg Ulcers in Israel.</title>
        <authorList>
            <person name="Chow N.A."/>
            <person name="Gade L."/>
            <person name="Batra D."/>
            <person name="Rowe L.A."/>
            <person name="Ben-Ami R."/>
            <person name="Loparev V.N."/>
            <person name="Litvintseva A.P."/>
        </authorList>
    </citation>
    <scope>NUCLEOTIDE SEQUENCE [LARGE SCALE GENOMIC DNA]</scope>
    <source>
        <strain evidence="2 3">B11899</strain>
    </source>
</reference>
<evidence type="ECO:0000313" key="3">
    <source>
        <dbReference type="Proteomes" id="UP000244309"/>
    </source>
</evidence>
<dbReference type="VEuPathDB" id="FungiDB:CXQ85_000863"/>
<dbReference type="STRING" id="45357.A0A2V1AVI4"/>
<comment type="caution">
    <text evidence="2">The sequence shown here is derived from an EMBL/GenBank/DDBJ whole genome shotgun (WGS) entry which is preliminary data.</text>
</comment>
<gene>
    <name evidence="2" type="ORF">CXQ85_000863</name>
</gene>
<dbReference type="Proteomes" id="UP000244309">
    <property type="component" value="Unassembled WGS sequence"/>
</dbReference>
<dbReference type="AlphaFoldDB" id="A0A2V1AVI4"/>
<dbReference type="OrthoDB" id="433457at2759"/>
<dbReference type="InterPro" id="IPR018846">
    <property type="entry name" value="Beta-prop_RSE1/DDB1/CPSF1_1st"/>
</dbReference>
<dbReference type="RefSeq" id="XP_025342808.1">
    <property type="nucleotide sequence ID" value="XM_025484593.1"/>
</dbReference>
<dbReference type="InterPro" id="IPR050358">
    <property type="entry name" value="RSE1/DDB1/CFT1"/>
</dbReference>
<proteinExistence type="predicted"/>